<dbReference type="InterPro" id="IPR002401">
    <property type="entry name" value="Cyt_P450_E_grp-I"/>
</dbReference>
<evidence type="ECO:0000256" key="4">
    <source>
        <dbReference type="ARBA" id="ARBA00010617"/>
    </source>
</evidence>
<dbReference type="InterPro" id="IPR001128">
    <property type="entry name" value="Cyt_P450"/>
</dbReference>
<dbReference type="InterPro" id="IPR017972">
    <property type="entry name" value="Cyt_P450_CS"/>
</dbReference>
<comment type="caution">
    <text evidence="18">The sequence shown here is derived from an EMBL/GenBank/DDBJ whole genome shotgun (WGS) entry which is preliminary data.</text>
</comment>
<evidence type="ECO:0000256" key="1">
    <source>
        <dbReference type="ARBA" id="ARBA00001971"/>
    </source>
</evidence>
<dbReference type="GO" id="GO:0005789">
    <property type="term" value="C:endoplasmic reticulum membrane"/>
    <property type="evidence" value="ECO:0007669"/>
    <property type="project" value="UniProtKB-SubCell"/>
</dbReference>
<feature type="binding site" description="axial binding residue" evidence="15">
    <location>
        <position position="435"/>
    </location>
    <ligand>
        <name>heme</name>
        <dbReference type="ChEBI" id="CHEBI:30413"/>
    </ligand>
    <ligandPart>
        <name>Fe</name>
        <dbReference type="ChEBI" id="CHEBI:18248"/>
    </ligandPart>
</feature>
<dbReference type="PRINTS" id="PR00385">
    <property type="entry name" value="P450"/>
</dbReference>
<evidence type="ECO:0000256" key="9">
    <source>
        <dbReference type="ARBA" id="ARBA00022848"/>
    </source>
</evidence>
<evidence type="ECO:0000256" key="11">
    <source>
        <dbReference type="ARBA" id="ARBA00023004"/>
    </source>
</evidence>
<evidence type="ECO:0000256" key="8">
    <source>
        <dbReference type="ARBA" id="ARBA00022824"/>
    </source>
</evidence>
<keyword evidence="6 15" id="KW-0349">Heme</keyword>
<keyword evidence="11 15" id="KW-0408">Iron</keyword>
<comment type="similarity">
    <text evidence="4 16">Belongs to the cytochrome P450 family.</text>
</comment>
<protein>
    <recommendedName>
        <fullName evidence="5">unspecific monooxygenase</fullName>
        <ecNumber evidence="5">1.14.14.1</ecNumber>
    </recommendedName>
</protein>
<evidence type="ECO:0000256" key="6">
    <source>
        <dbReference type="ARBA" id="ARBA00022617"/>
    </source>
</evidence>
<keyword evidence="19" id="KW-1185">Reference proteome</keyword>
<proteinExistence type="inferred from homology"/>
<dbReference type="PANTHER" id="PTHR24300:SF153">
    <property type="entry name" value="CYTOCHROME P450 2G1-LIKE-RELATED"/>
    <property type="match status" value="1"/>
</dbReference>
<sequence length="490" mass="56220">MELCSSVVLGGLVLVLLWLFRQVRQKQDHLPPGPWALPLLGNALQMDKQAPFKTLVKWSNMYGPVMTVYLGHQRTVVLVGYKAVKEALMDQAEDFTGRAPLPFIFQATRGYGLAVSNGERWRQLRRFTLTTLRDFGMGRKRMEEWIQVESKHLIDSIHGTKAMPFDPQPFLNRTVSNVICSLVFGQRFSYEDDNFLQLLNNLSSFIRFGSSPLGQLYNVFPWLMERMPGRQHVEFAKIDVVRDFIMKKIHEHQNTVDPDNPRDYIDCFLTRLNQEKDLSSSEFHYENLVSTVLNLFVAGTETTSNTLRYALMVLIKYPNIQEHMQQEIDTVIGQRATKMEDKKSLPFTDAVVHEVQRFLDIVPFNFPHYATKNISFRGYTIPQGTVIIPLLHSVLRDQDHWATPTTFNPNHFLDQNGNFQKNPAFLAFSAGKRACVGESLARMELFLFLVSLLQRFSFSCLGGPESMNLSPEYSSFANLPCSYQLIATPR</sequence>
<keyword evidence="9" id="KW-0492">Microsome</keyword>
<evidence type="ECO:0000256" key="5">
    <source>
        <dbReference type="ARBA" id="ARBA00012109"/>
    </source>
</evidence>
<evidence type="ECO:0000256" key="14">
    <source>
        <dbReference type="ARBA" id="ARBA00047827"/>
    </source>
</evidence>
<comment type="catalytic activity">
    <reaction evidence="14">
        <text>an organic molecule + reduced [NADPH--hemoprotein reductase] + O2 = an alcohol + oxidized [NADPH--hemoprotein reductase] + H2O + H(+)</text>
        <dbReference type="Rhea" id="RHEA:17149"/>
        <dbReference type="Rhea" id="RHEA-COMP:11964"/>
        <dbReference type="Rhea" id="RHEA-COMP:11965"/>
        <dbReference type="ChEBI" id="CHEBI:15377"/>
        <dbReference type="ChEBI" id="CHEBI:15378"/>
        <dbReference type="ChEBI" id="CHEBI:15379"/>
        <dbReference type="ChEBI" id="CHEBI:30879"/>
        <dbReference type="ChEBI" id="CHEBI:57618"/>
        <dbReference type="ChEBI" id="CHEBI:58210"/>
        <dbReference type="ChEBI" id="CHEBI:142491"/>
        <dbReference type="EC" id="1.14.14.1"/>
    </reaction>
</comment>
<dbReference type="AlphaFoldDB" id="A0ABD0Y2S6"/>
<feature type="chain" id="PRO_5044871990" description="unspecific monooxygenase" evidence="17">
    <location>
        <begin position="26"/>
        <end position="490"/>
    </location>
</feature>
<dbReference type="EC" id="1.14.14.1" evidence="5"/>
<keyword evidence="10 16" id="KW-0560">Oxidoreductase</keyword>
<evidence type="ECO:0000256" key="2">
    <source>
        <dbReference type="ARBA" id="ARBA00004174"/>
    </source>
</evidence>
<evidence type="ECO:0000256" key="3">
    <source>
        <dbReference type="ARBA" id="ARBA00004406"/>
    </source>
</evidence>
<dbReference type="SUPFAM" id="SSF48264">
    <property type="entry name" value="Cytochrome P450"/>
    <property type="match status" value="1"/>
</dbReference>
<evidence type="ECO:0000256" key="7">
    <source>
        <dbReference type="ARBA" id="ARBA00022723"/>
    </source>
</evidence>
<dbReference type="Pfam" id="PF00067">
    <property type="entry name" value="p450"/>
    <property type="match status" value="1"/>
</dbReference>
<dbReference type="GO" id="GO:0046872">
    <property type="term" value="F:metal ion binding"/>
    <property type="evidence" value="ECO:0007669"/>
    <property type="project" value="UniProtKB-KW"/>
</dbReference>
<comment type="cofactor">
    <cofactor evidence="1 15">
        <name>heme</name>
        <dbReference type="ChEBI" id="CHEBI:30413"/>
    </cofactor>
</comment>
<keyword evidence="7 15" id="KW-0479">Metal-binding</keyword>
<evidence type="ECO:0000256" key="16">
    <source>
        <dbReference type="RuleBase" id="RU000461"/>
    </source>
</evidence>
<keyword evidence="17" id="KW-0732">Signal</keyword>
<dbReference type="InterPro" id="IPR036396">
    <property type="entry name" value="Cyt_P450_sf"/>
</dbReference>
<name>A0ABD0Y2S6_UMBPY</name>
<dbReference type="FunFam" id="1.10.630.10:FF:000010">
    <property type="entry name" value="cytochrome P450 2W1 isoform X2"/>
    <property type="match status" value="1"/>
</dbReference>
<dbReference type="Proteomes" id="UP001557470">
    <property type="component" value="Unassembled WGS sequence"/>
</dbReference>
<evidence type="ECO:0000256" key="13">
    <source>
        <dbReference type="ARBA" id="ARBA00023136"/>
    </source>
</evidence>
<accession>A0ABD0Y2S6</accession>
<feature type="signal peptide" evidence="17">
    <location>
        <begin position="1"/>
        <end position="25"/>
    </location>
</feature>
<reference evidence="18 19" key="1">
    <citation type="submission" date="2024-06" db="EMBL/GenBank/DDBJ databases">
        <authorList>
            <person name="Pan Q."/>
            <person name="Wen M."/>
            <person name="Jouanno E."/>
            <person name="Zahm M."/>
            <person name="Klopp C."/>
            <person name="Cabau C."/>
            <person name="Louis A."/>
            <person name="Berthelot C."/>
            <person name="Parey E."/>
            <person name="Roest Crollius H."/>
            <person name="Montfort J."/>
            <person name="Robinson-Rechavi M."/>
            <person name="Bouchez O."/>
            <person name="Lampietro C."/>
            <person name="Lopez Roques C."/>
            <person name="Donnadieu C."/>
            <person name="Postlethwait J."/>
            <person name="Bobe J."/>
            <person name="Verreycken H."/>
            <person name="Guiguen Y."/>
        </authorList>
    </citation>
    <scope>NUCLEOTIDE SEQUENCE [LARGE SCALE GENOMIC DNA]</scope>
    <source>
        <strain evidence="18">Up_M1</strain>
        <tissue evidence="18">Testis</tissue>
    </source>
</reference>
<dbReference type="PRINTS" id="PR00463">
    <property type="entry name" value="EP450I"/>
</dbReference>
<evidence type="ECO:0000256" key="12">
    <source>
        <dbReference type="ARBA" id="ARBA00023033"/>
    </source>
</evidence>
<dbReference type="GO" id="GO:0046222">
    <property type="term" value="P:aflatoxin metabolic process"/>
    <property type="evidence" value="ECO:0007669"/>
    <property type="project" value="UniProtKB-ARBA"/>
</dbReference>
<dbReference type="PROSITE" id="PS00086">
    <property type="entry name" value="CYTOCHROME_P450"/>
    <property type="match status" value="1"/>
</dbReference>
<dbReference type="EMBL" id="JAGEUA010000002">
    <property type="protein sequence ID" value="KAL1006927.1"/>
    <property type="molecule type" value="Genomic_DNA"/>
</dbReference>
<evidence type="ECO:0000256" key="10">
    <source>
        <dbReference type="ARBA" id="ARBA00023002"/>
    </source>
</evidence>
<evidence type="ECO:0000256" key="17">
    <source>
        <dbReference type="SAM" id="SignalP"/>
    </source>
</evidence>
<dbReference type="PANTHER" id="PTHR24300">
    <property type="entry name" value="CYTOCHROME P450 508A4-RELATED"/>
    <property type="match status" value="1"/>
</dbReference>
<gene>
    <name evidence="18" type="ORF">UPYG_G00078970</name>
</gene>
<comment type="subcellular location">
    <subcellularLocation>
        <location evidence="3">Endoplasmic reticulum membrane</location>
        <topology evidence="3">Peripheral membrane protein</topology>
    </subcellularLocation>
    <subcellularLocation>
        <location evidence="2">Microsome membrane</location>
        <topology evidence="2">Peripheral membrane protein</topology>
    </subcellularLocation>
</comment>
<organism evidence="18 19">
    <name type="scientific">Umbra pygmaea</name>
    <name type="common">Eastern mudminnow</name>
    <dbReference type="NCBI Taxonomy" id="75934"/>
    <lineage>
        <taxon>Eukaryota</taxon>
        <taxon>Metazoa</taxon>
        <taxon>Chordata</taxon>
        <taxon>Craniata</taxon>
        <taxon>Vertebrata</taxon>
        <taxon>Euteleostomi</taxon>
        <taxon>Actinopterygii</taxon>
        <taxon>Neopterygii</taxon>
        <taxon>Teleostei</taxon>
        <taxon>Protacanthopterygii</taxon>
        <taxon>Esociformes</taxon>
        <taxon>Umbridae</taxon>
        <taxon>Umbra</taxon>
    </lineage>
</organism>
<dbReference type="GO" id="GO:0016712">
    <property type="term" value="F:oxidoreductase activity, acting on paired donors, with incorporation or reduction of molecular oxygen, reduced flavin or flavoprotein as one donor, and incorporation of one atom of oxygen"/>
    <property type="evidence" value="ECO:0007669"/>
    <property type="project" value="UniProtKB-EC"/>
</dbReference>
<dbReference type="Gene3D" id="1.10.630.10">
    <property type="entry name" value="Cytochrome P450"/>
    <property type="match status" value="1"/>
</dbReference>
<evidence type="ECO:0000313" key="19">
    <source>
        <dbReference type="Proteomes" id="UP001557470"/>
    </source>
</evidence>
<dbReference type="CDD" id="cd11026">
    <property type="entry name" value="CYP2"/>
    <property type="match status" value="1"/>
</dbReference>
<dbReference type="InterPro" id="IPR050182">
    <property type="entry name" value="Cytochrome_P450_fam2"/>
</dbReference>
<evidence type="ECO:0000256" key="15">
    <source>
        <dbReference type="PIRSR" id="PIRSR602401-1"/>
    </source>
</evidence>
<evidence type="ECO:0000313" key="18">
    <source>
        <dbReference type="EMBL" id="KAL1006927.1"/>
    </source>
</evidence>
<keyword evidence="12 16" id="KW-0503">Monooxygenase</keyword>
<keyword evidence="13" id="KW-0472">Membrane</keyword>
<keyword evidence="8" id="KW-0256">Endoplasmic reticulum</keyword>